<protein>
    <recommendedName>
        <fullName evidence="4">RING-type domain-containing protein</fullName>
    </recommendedName>
</protein>
<dbReference type="EMBL" id="OU594950">
    <property type="protein sequence ID" value="CAG9294127.1"/>
    <property type="molecule type" value="Genomic_DNA"/>
</dbReference>
<gene>
    <name evidence="3" type="ORF">PTTT1_LOCUS53690</name>
</gene>
<feature type="transmembrane region" description="Helical" evidence="2">
    <location>
        <begin position="614"/>
        <end position="636"/>
    </location>
</feature>
<dbReference type="GO" id="GO:0031624">
    <property type="term" value="F:ubiquitin conjugating enzyme binding"/>
    <property type="evidence" value="ECO:0007669"/>
    <property type="project" value="TreeGrafter"/>
</dbReference>
<dbReference type="InterPro" id="IPR004162">
    <property type="entry name" value="SINA-like_animal"/>
</dbReference>
<keyword evidence="2" id="KW-0472">Membrane</keyword>
<dbReference type="PANTHER" id="PTHR45877:SF2">
    <property type="entry name" value="E3 UBIQUITIN-PROTEIN LIGASE SINA-RELATED"/>
    <property type="match status" value="1"/>
</dbReference>
<dbReference type="Proteomes" id="UP000836788">
    <property type="component" value="Chromosome 9"/>
</dbReference>
<feature type="transmembrane region" description="Helical" evidence="2">
    <location>
        <begin position="544"/>
        <end position="565"/>
    </location>
</feature>
<dbReference type="AlphaFoldDB" id="A0A8J9X7L5"/>
<dbReference type="SUPFAM" id="SSF57850">
    <property type="entry name" value="RING/U-box"/>
    <property type="match status" value="1"/>
</dbReference>
<dbReference type="GO" id="GO:0061630">
    <property type="term" value="F:ubiquitin protein ligase activity"/>
    <property type="evidence" value="ECO:0007669"/>
    <property type="project" value="TreeGrafter"/>
</dbReference>
<dbReference type="SUPFAM" id="SSF49599">
    <property type="entry name" value="TRAF domain-like"/>
    <property type="match status" value="1"/>
</dbReference>
<evidence type="ECO:0008006" key="4">
    <source>
        <dbReference type="Google" id="ProtNLM"/>
    </source>
</evidence>
<keyword evidence="2" id="KW-0812">Transmembrane</keyword>
<feature type="compositionally biased region" description="Polar residues" evidence="1">
    <location>
        <begin position="121"/>
        <end position="131"/>
    </location>
</feature>
<sequence length="792" mass="86836">MNSHTEASTDLPRPEESLTTTTTNVIAVDADHPVVETLAESATEIHSNDDDERASLNVVPSPRRRIVRRRVPIREPSPGVPPTAHGSHAAGNVFRIRVHSNNNDNNNRHTVSVAWASAQSPSLTTTSSNGVIASGGSHGDAPEGTANENAPASLSSSIRPSRLSTATGIGRAVPVQPTTTTTTTATPPTSTPQQQRQQFHIRIGSEHFNRLRQSHRRQLRVQPPDSLPLAGIAPGYDATLHVTIPSLEPQILPDAKQLCRDIPADGNDSLERFRCDICTEFLQTPTTCGRCTGRFCHACLERALARSSLTVNGSDEDTGSCPTCRDPVPANVLLQTDTALQQAMQQAPLLPCRYQGCTEQLALAQVAVHEASCPHVRCSCRFVDWGCDWTGTRRDLPQHELSCDLAKVDTLIQRHRILQAEYRVRVEGLETQLQAVGHELGIQRQYVRQSRQLSLYNPLDVYRLCVTILCATPQFMATKDWWATLYNPAEKHTAINNLLTLLPTSLVTLRTVWDCFRVQERLLWGITDDHILPPIHPDLDVLDVALVLVLVGLLACLMVMCLYLDQESSQRWKVHNFPNLVPFPVFGALFTVSLIVLYSVVIDFYGGGLYASFLWLRIVVATLLFPAIVSSCLLSAAQTPLFGTGRVYKPLLVGLLFGFTFSFFGFQTTGDALAILQLVLHWKVAERWIAGSGVLTPLPVGLSCLYLSLRVGQWKFHEGTTWMWLLATLSILSNLALVFNLPYLGQAISESLMRGAQASLTAGPSRQPDGSPIGCAVAIAWGMTLLSIAVSF</sequence>
<evidence type="ECO:0000313" key="3">
    <source>
        <dbReference type="EMBL" id="CAG9294127.1"/>
    </source>
</evidence>
<organism evidence="3">
    <name type="scientific">Phaeodactylum tricornutum</name>
    <name type="common">Diatom</name>
    <dbReference type="NCBI Taxonomy" id="2850"/>
    <lineage>
        <taxon>Eukaryota</taxon>
        <taxon>Sar</taxon>
        <taxon>Stramenopiles</taxon>
        <taxon>Ochrophyta</taxon>
        <taxon>Bacillariophyta</taxon>
        <taxon>Bacillariophyceae</taxon>
        <taxon>Bacillariophycidae</taxon>
        <taxon>Naviculales</taxon>
        <taxon>Phaeodactylaceae</taxon>
        <taxon>Phaeodactylum</taxon>
    </lineage>
</organism>
<keyword evidence="2" id="KW-1133">Transmembrane helix</keyword>
<feature type="compositionally biased region" description="Low complexity" evidence="1">
    <location>
        <begin position="150"/>
        <end position="164"/>
    </location>
</feature>
<feature type="compositionally biased region" description="Low complexity" evidence="1">
    <location>
        <begin position="176"/>
        <end position="198"/>
    </location>
</feature>
<dbReference type="GO" id="GO:0043161">
    <property type="term" value="P:proteasome-mediated ubiquitin-dependent protein catabolic process"/>
    <property type="evidence" value="ECO:0007669"/>
    <property type="project" value="TreeGrafter"/>
</dbReference>
<name>A0A8J9X7L5_PHATR</name>
<feature type="transmembrane region" description="Helical" evidence="2">
    <location>
        <begin position="770"/>
        <end position="790"/>
    </location>
</feature>
<dbReference type="PANTHER" id="PTHR45877">
    <property type="entry name" value="E3 UBIQUITIN-PROTEIN LIGASE SIAH2"/>
    <property type="match status" value="1"/>
</dbReference>
<feature type="transmembrane region" description="Helical" evidence="2">
    <location>
        <begin position="688"/>
        <end position="709"/>
    </location>
</feature>
<feature type="transmembrane region" description="Helical" evidence="2">
    <location>
        <begin position="577"/>
        <end position="602"/>
    </location>
</feature>
<dbReference type="InterPro" id="IPR013083">
    <property type="entry name" value="Znf_RING/FYVE/PHD"/>
</dbReference>
<accession>A0A8J9X7L5</accession>
<evidence type="ECO:0000256" key="2">
    <source>
        <dbReference type="SAM" id="Phobius"/>
    </source>
</evidence>
<dbReference type="GO" id="GO:0005737">
    <property type="term" value="C:cytoplasm"/>
    <property type="evidence" value="ECO:0007669"/>
    <property type="project" value="TreeGrafter"/>
</dbReference>
<proteinExistence type="predicted"/>
<feature type="region of interest" description="Disordered" evidence="1">
    <location>
        <begin position="121"/>
        <end position="198"/>
    </location>
</feature>
<reference evidence="3" key="1">
    <citation type="submission" date="2022-02" db="EMBL/GenBank/DDBJ databases">
        <authorList>
            <person name="Giguere J D."/>
        </authorList>
    </citation>
    <scope>NUCLEOTIDE SEQUENCE</scope>
    <source>
        <strain evidence="3">CCAP 1055/1</strain>
    </source>
</reference>
<evidence type="ECO:0000256" key="1">
    <source>
        <dbReference type="SAM" id="MobiDB-lite"/>
    </source>
</evidence>
<dbReference type="Gene3D" id="3.30.40.10">
    <property type="entry name" value="Zinc/RING finger domain, C3HC4 (zinc finger)"/>
    <property type="match status" value="2"/>
</dbReference>
<feature type="transmembrane region" description="Helical" evidence="2">
    <location>
        <begin position="721"/>
        <end position="744"/>
    </location>
</feature>
<feature type="transmembrane region" description="Helical" evidence="2">
    <location>
        <begin position="648"/>
        <end position="668"/>
    </location>
</feature>